<keyword evidence="4" id="KW-1133">Transmembrane helix</keyword>
<protein>
    <recommendedName>
        <fullName evidence="5">RING-CH-type domain-containing protein</fullName>
    </recommendedName>
</protein>
<feature type="transmembrane region" description="Helical" evidence="4">
    <location>
        <begin position="170"/>
        <end position="195"/>
    </location>
</feature>
<dbReference type="SUPFAM" id="SSF57850">
    <property type="entry name" value="RING/U-box"/>
    <property type="match status" value="1"/>
</dbReference>
<keyword evidence="7" id="KW-1185">Reference proteome</keyword>
<dbReference type="GO" id="GO:0008270">
    <property type="term" value="F:zinc ion binding"/>
    <property type="evidence" value="ECO:0007669"/>
    <property type="project" value="UniProtKB-KW"/>
</dbReference>
<evidence type="ECO:0000256" key="3">
    <source>
        <dbReference type="ARBA" id="ARBA00022833"/>
    </source>
</evidence>
<evidence type="ECO:0000313" key="6">
    <source>
        <dbReference type="EMBL" id="KAG0559777.1"/>
    </source>
</evidence>
<keyword evidence="3" id="KW-0862">Zinc</keyword>
<dbReference type="InterPro" id="IPR013083">
    <property type="entry name" value="Znf_RING/FYVE/PHD"/>
</dbReference>
<keyword evidence="2" id="KW-0863">Zinc-finger</keyword>
<evidence type="ECO:0000313" key="7">
    <source>
        <dbReference type="Proteomes" id="UP000822688"/>
    </source>
</evidence>
<dbReference type="InterPro" id="IPR011016">
    <property type="entry name" value="Znf_RING-CH"/>
</dbReference>
<keyword evidence="1" id="KW-0479">Metal-binding</keyword>
<dbReference type="Pfam" id="PF12906">
    <property type="entry name" value="RINGv"/>
    <property type="match status" value="1"/>
</dbReference>
<dbReference type="PANTHER" id="PTHR46347">
    <property type="entry name" value="RING/FYVE/PHD ZINC FINGER SUPERFAMILY PROTEIN"/>
    <property type="match status" value="1"/>
</dbReference>
<accession>A0A8T0GMH5</accession>
<organism evidence="6 7">
    <name type="scientific">Ceratodon purpureus</name>
    <name type="common">Fire moss</name>
    <name type="synonym">Dicranum purpureum</name>
    <dbReference type="NCBI Taxonomy" id="3225"/>
    <lineage>
        <taxon>Eukaryota</taxon>
        <taxon>Viridiplantae</taxon>
        <taxon>Streptophyta</taxon>
        <taxon>Embryophyta</taxon>
        <taxon>Bryophyta</taxon>
        <taxon>Bryophytina</taxon>
        <taxon>Bryopsida</taxon>
        <taxon>Dicranidae</taxon>
        <taxon>Pseudoditrichales</taxon>
        <taxon>Ditrichaceae</taxon>
        <taxon>Ceratodon</taxon>
    </lineage>
</organism>
<evidence type="ECO:0000256" key="4">
    <source>
        <dbReference type="SAM" id="Phobius"/>
    </source>
</evidence>
<name>A0A8T0GMH5_CERPU</name>
<dbReference type="PROSITE" id="PS51292">
    <property type="entry name" value="ZF_RING_CH"/>
    <property type="match status" value="1"/>
</dbReference>
<reference evidence="6" key="1">
    <citation type="submission" date="2020-06" db="EMBL/GenBank/DDBJ databases">
        <title>WGS assembly of Ceratodon purpureus strain R40.</title>
        <authorList>
            <person name="Carey S.B."/>
            <person name="Jenkins J."/>
            <person name="Shu S."/>
            <person name="Lovell J.T."/>
            <person name="Sreedasyam A."/>
            <person name="Maumus F."/>
            <person name="Tiley G.P."/>
            <person name="Fernandez-Pozo N."/>
            <person name="Barry K."/>
            <person name="Chen C."/>
            <person name="Wang M."/>
            <person name="Lipzen A."/>
            <person name="Daum C."/>
            <person name="Saski C.A."/>
            <person name="Payton A.C."/>
            <person name="Mcbreen J.C."/>
            <person name="Conrad R.E."/>
            <person name="Kollar L.M."/>
            <person name="Olsson S."/>
            <person name="Huttunen S."/>
            <person name="Landis J.B."/>
            <person name="Wickett N.J."/>
            <person name="Johnson M.G."/>
            <person name="Rensing S.A."/>
            <person name="Grimwood J."/>
            <person name="Schmutz J."/>
            <person name="Mcdaniel S.F."/>
        </authorList>
    </citation>
    <scope>NUCLEOTIDE SEQUENCE</scope>
    <source>
        <strain evidence="6">R40</strain>
    </source>
</reference>
<evidence type="ECO:0000259" key="5">
    <source>
        <dbReference type="PROSITE" id="PS51292"/>
    </source>
</evidence>
<dbReference type="PANTHER" id="PTHR46347:SF1">
    <property type="entry name" value="RING_FYVE_PHD ZINC FINGER SUPERFAMILY PROTEIN"/>
    <property type="match status" value="1"/>
</dbReference>
<dbReference type="SMART" id="SM00744">
    <property type="entry name" value="RINGv"/>
    <property type="match status" value="1"/>
</dbReference>
<keyword evidence="4" id="KW-0472">Membrane</keyword>
<gene>
    <name evidence="6" type="ORF">KC19_10G128400</name>
</gene>
<evidence type="ECO:0000256" key="1">
    <source>
        <dbReference type="ARBA" id="ARBA00022723"/>
    </source>
</evidence>
<dbReference type="AlphaFoldDB" id="A0A8T0GMH5"/>
<evidence type="ECO:0000256" key="2">
    <source>
        <dbReference type="ARBA" id="ARBA00022771"/>
    </source>
</evidence>
<feature type="transmembrane region" description="Helical" evidence="4">
    <location>
        <begin position="259"/>
        <end position="287"/>
    </location>
</feature>
<dbReference type="Proteomes" id="UP000822688">
    <property type="component" value="Chromosome 10"/>
</dbReference>
<feature type="transmembrane region" description="Helical" evidence="4">
    <location>
        <begin position="123"/>
        <end position="150"/>
    </location>
</feature>
<proteinExistence type="predicted"/>
<feature type="domain" description="RING-CH-type" evidence="5">
    <location>
        <begin position="45"/>
        <end position="107"/>
    </location>
</feature>
<keyword evidence="4" id="KW-0812">Transmembrane</keyword>
<comment type="caution">
    <text evidence="6">The sequence shown here is derived from an EMBL/GenBank/DDBJ whole genome shotgun (WGS) entry which is preliminary data.</text>
</comment>
<dbReference type="CDD" id="cd16495">
    <property type="entry name" value="RING_CH-C4HC3_MARCH"/>
    <property type="match status" value="1"/>
</dbReference>
<dbReference type="Gene3D" id="3.30.40.10">
    <property type="entry name" value="Zinc/RING finger domain, C3HC4 (zinc finger)"/>
    <property type="match status" value="1"/>
</dbReference>
<dbReference type="EMBL" id="CM026431">
    <property type="protein sequence ID" value="KAG0559777.1"/>
    <property type="molecule type" value="Genomic_DNA"/>
</dbReference>
<sequence length="340" mass="39261">MEKTMSIGIEEATPSTTTLEALVAMDVIERQPLIMNRGDIDLEIGPEEDQRQCRICLELDGEDFIAPCKCRGSQKYVHRECLDNWRSIKEGFAFCHCTTCKTPYHIRVHTPADRKWRKLKFHFFVTLDILAIFFAVQLVVCLFGYLVYIIDHRMKNELEHFWGFERDYPFYYFCGVIVFLVFLGLSGCFITCYNWRLQNESAQSYREFCIYCCRGMCRDCHISRTLCMWTDCAMCCEGCSGSLGECTASFAGAGEATPMLMIVGLVTLAIFAIMGIFYSVIVAAMVFQRIWQRHYHILSKRMLTKEYVVEDLDGEILGPDWTPPSLAENHVQQLELLELL</sequence>